<feature type="transmembrane region" description="Helical" evidence="2">
    <location>
        <begin position="82"/>
        <end position="103"/>
    </location>
</feature>
<organism evidence="3 4">
    <name type="scientific">Pustulibacterium marinum</name>
    <dbReference type="NCBI Taxonomy" id="1224947"/>
    <lineage>
        <taxon>Bacteria</taxon>
        <taxon>Pseudomonadati</taxon>
        <taxon>Bacteroidota</taxon>
        <taxon>Flavobacteriia</taxon>
        <taxon>Flavobacteriales</taxon>
        <taxon>Flavobacteriaceae</taxon>
        <taxon>Pustulibacterium</taxon>
    </lineage>
</organism>
<accession>A0A1I7HGP8</accession>
<evidence type="ECO:0000256" key="2">
    <source>
        <dbReference type="SAM" id="Phobius"/>
    </source>
</evidence>
<dbReference type="RefSeq" id="WP_093025405.1">
    <property type="nucleotide sequence ID" value="NZ_FPBK01000009.1"/>
</dbReference>
<feature type="coiled-coil region" evidence="1">
    <location>
        <begin position="34"/>
        <end position="79"/>
    </location>
</feature>
<dbReference type="EMBL" id="FPBK01000009">
    <property type="protein sequence ID" value="SFU59636.1"/>
    <property type="molecule type" value="Genomic_DNA"/>
</dbReference>
<evidence type="ECO:0000313" key="4">
    <source>
        <dbReference type="Proteomes" id="UP000199138"/>
    </source>
</evidence>
<keyword evidence="4" id="KW-1185">Reference proteome</keyword>
<dbReference type="Pfam" id="PF20503">
    <property type="entry name" value="DUF6730"/>
    <property type="match status" value="1"/>
</dbReference>
<gene>
    <name evidence="3" type="ORF">SAMN05216480_10931</name>
</gene>
<protein>
    <submittedName>
        <fullName evidence="3">Uncharacterized protein</fullName>
    </submittedName>
</protein>
<dbReference type="Proteomes" id="UP000199138">
    <property type="component" value="Unassembled WGS sequence"/>
</dbReference>
<evidence type="ECO:0000313" key="3">
    <source>
        <dbReference type="EMBL" id="SFU59636.1"/>
    </source>
</evidence>
<keyword evidence="2" id="KW-0812">Transmembrane</keyword>
<keyword evidence="1" id="KW-0175">Coiled coil</keyword>
<name>A0A1I7HGP8_9FLAO</name>
<proteinExistence type="predicted"/>
<keyword evidence="2" id="KW-0472">Membrane</keyword>
<evidence type="ECO:0000256" key="1">
    <source>
        <dbReference type="SAM" id="Coils"/>
    </source>
</evidence>
<dbReference type="InterPro" id="IPR046617">
    <property type="entry name" value="DUF6730"/>
</dbReference>
<dbReference type="AlphaFoldDB" id="A0A1I7HGP8"/>
<dbReference type="STRING" id="1224947.SAMN05216480_10931"/>
<reference evidence="4" key="1">
    <citation type="submission" date="2016-10" db="EMBL/GenBank/DDBJ databases">
        <authorList>
            <person name="Varghese N."/>
            <person name="Submissions S."/>
        </authorList>
    </citation>
    <scope>NUCLEOTIDE SEQUENCE [LARGE SCALE GENOMIC DNA]</scope>
    <source>
        <strain evidence="4">CGMCC 1.12333</strain>
    </source>
</reference>
<keyword evidence="2" id="KW-1133">Transmembrane helix</keyword>
<sequence length="104" mass="12416">MAKLDDLLVVLEEEVHSFSSSVAELKTFAEELKEPQLQRELQRIRILIEDKQEQQNRRLEREFQEIRELKQKLQKSQLIPRWIIILYGLVLVLCLLFFIVGLVI</sequence>